<evidence type="ECO:0000256" key="1">
    <source>
        <dbReference type="SAM" id="MobiDB-lite"/>
    </source>
</evidence>
<name>A0AB34KZJ4_9PEZI</name>
<evidence type="ECO:0000313" key="3">
    <source>
        <dbReference type="Proteomes" id="UP000803884"/>
    </source>
</evidence>
<reference evidence="2 3" key="1">
    <citation type="journal article" date="2020" name="Microbiol. Resour. Announc.">
        <title>Draft Genome Sequence of a Cladosporium Species Isolated from the Mesophotic Ascidian Didemnum maculosum.</title>
        <authorList>
            <person name="Gioti A."/>
            <person name="Siaperas R."/>
            <person name="Nikolaivits E."/>
            <person name="Le Goff G."/>
            <person name="Ouazzani J."/>
            <person name="Kotoulas G."/>
            <person name="Topakas E."/>
        </authorList>
    </citation>
    <scope>NUCLEOTIDE SEQUENCE [LARGE SCALE GENOMIC DNA]</scope>
    <source>
        <strain evidence="2 3">TM138-S3</strain>
    </source>
</reference>
<dbReference type="Proteomes" id="UP000803884">
    <property type="component" value="Unassembled WGS sequence"/>
</dbReference>
<dbReference type="GeneID" id="96003721"/>
<evidence type="ECO:0000313" key="2">
    <source>
        <dbReference type="EMBL" id="KAL1589192.1"/>
    </source>
</evidence>
<proteinExistence type="predicted"/>
<feature type="region of interest" description="Disordered" evidence="1">
    <location>
        <begin position="1"/>
        <end position="29"/>
    </location>
</feature>
<accession>A0AB34KZJ4</accession>
<dbReference type="AlphaFoldDB" id="A0AB34KZJ4"/>
<sequence length="324" mass="33483">MSLTLGADGKTLYSMQSNAPSPTSKPTLITEPKDLTIHKTCPESALPMPTAYLSLPPPSTQQTATSPPATLFPHQAALDAIQAAATSPLASTIALTDPTGSSPAAARLAQNALAQAHSHHTSTIRRTTRSRSASGSLSATYALAHASLGSLPITVSPATTGSGPEARAKISLHHPRATPAALAAQTLALLTLDFGAGVAVLDTPGLLALDEPYVLDVAVAAVLAVAVLENEMVRREAVEFAPPPTRMIMAGKVVGGDHSEGKEGSNAGGKDVKKMKREEKKRRDRERGKEPGLVRETVSLVGMGVRGAVWLVGAGLKAARESAR</sequence>
<protein>
    <submittedName>
        <fullName evidence="2">Uncharacterized protein</fullName>
    </submittedName>
</protein>
<feature type="region of interest" description="Disordered" evidence="1">
    <location>
        <begin position="255"/>
        <end position="293"/>
    </location>
</feature>
<comment type="caution">
    <text evidence="2">The sequence shown here is derived from an EMBL/GenBank/DDBJ whole genome shotgun (WGS) entry which is preliminary data.</text>
</comment>
<keyword evidence="3" id="KW-1185">Reference proteome</keyword>
<gene>
    <name evidence="2" type="ORF">WHR41_02277</name>
</gene>
<dbReference type="RefSeq" id="XP_069232297.1">
    <property type="nucleotide sequence ID" value="XM_069370883.1"/>
</dbReference>
<organism evidence="2 3">
    <name type="scientific">Cladosporium halotolerans</name>
    <dbReference type="NCBI Taxonomy" id="1052096"/>
    <lineage>
        <taxon>Eukaryota</taxon>
        <taxon>Fungi</taxon>
        <taxon>Dikarya</taxon>
        <taxon>Ascomycota</taxon>
        <taxon>Pezizomycotina</taxon>
        <taxon>Dothideomycetes</taxon>
        <taxon>Dothideomycetidae</taxon>
        <taxon>Cladosporiales</taxon>
        <taxon>Cladosporiaceae</taxon>
        <taxon>Cladosporium</taxon>
    </lineage>
</organism>
<dbReference type="EMBL" id="JAAQHG020000005">
    <property type="protein sequence ID" value="KAL1589192.1"/>
    <property type="molecule type" value="Genomic_DNA"/>
</dbReference>
<feature type="compositionally biased region" description="Polar residues" evidence="1">
    <location>
        <begin position="13"/>
        <end position="27"/>
    </location>
</feature>